<reference evidence="14 15" key="1">
    <citation type="journal article" date="2019" name="Fungal Biol. Biotechnol.">
        <title>Draft genome sequence of fastidious pathogen Ceratobasidium theobromae, which causes vascular-streak dieback in Theobroma cacao.</title>
        <authorList>
            <person name="Ali S.S."/>
            <person name="Asman A."/>
            <person name="Shao J."/>
            <person name="Firmansyah A.P."/>
            <person name="Susilo A.W."/>
            <person name="Rosmana A."/>
            <person name="McMahon P."/>
            <person name="Junaid M."/>
            <person name="Guest D."/>
            <person name="Kheng T.Y."/>
            <person name="Meinhardt L.W."/>
            <person name="Bailey B.A."/>
        </authorList>
    </citation>
    <scope>NUCLEOTIDE SEQUENCE [LARGE SCALE GENOMIC DNA]</scope>
    <source>
        <strain evidence="14 15">CT2</strain>
    </source>
</reference>
<keyword evidence="8" id="KW-0406">Ion transport</keyword>
<dbReference type="InterPro" id="IPR013112">
    <property type="entry name" value="FAD-bd_8"/>
</dbReference>
<keyword evidence="15" id="KW-1185">Reference proteome</keyword>
<dbReference type="PROSITE" id="PS51384">
    <property type="entry name" value="FAD_FR"/>
    <property type="match status" value="1"/>
</dbReference>
<accession>A0A5N5QGR6</accession>
<dbReference type="Gene3D" id="3.40.50.80">
    <property type="entry name" value="Nucleotide-binding domain of ferredoxin-NADP reductase (FNR) module"/>
    <property type="match status" value="1"/>
</dbReference>
<dbReference type="CDD" id="cd06186">
    <property type="entry name" value="NOX_Duox_like_FAD_NADP"/>
    <property type="match status" value="1"/>
</dbReference>
<keyword evidence="4 12" id="KW-0812">Transmembrane</keyword>
<proteinExistence type="inferred from homology"/>
<dbReference type="EMBL" id="SSOP01000134">
    <property type="protein sequence ID" value="KAB5590952.1"/>
    <property type="molecule type" value="Genomic_DNA"/>
</dbReference>
<dbReference type="Pfam" id="PF08022">
    <property type="entry name" value="FAD_binding_8"/>
    <property type="match status" value="1"/>
</dbReference>
<dbReference type="PANTHER" id="PTHR32361">
    <property type="entry name" value="FERRIC/CUPRIC REDUCTASE TRANSMEMBRANE COMPONENT"/>
    <property type="match status" value="1"/>
</dbReference>
<dbReference type="GO" id="GO:0000293">
    <property type="term" value="F:ferric-chelate reductase activity"/>
    <property type="evidence" value="ECO:0007669"/>
    <property type="project" value="UniProtKB-ARBA"/>
</dbReference>
<evidence type="ECO:0000256" key="5">
    <source>
        <dbReference type="ARBA" id="ARBA00022982"/>
    </source>
</evidence>
<evidence type="ECO:0000256" key="2">
    <source>
        <dbReference type="ARBA" id="ARBA00006278"/>
    </source>
</evidence>
<dbReference type="InterPro" id="IPR013121">
    <property type="entry name" value="Fe_red_NAD-bd_6"/>
</dbReference>
<dbReference type="OrthoDB" id="4494341at2759"/>
<feature type="compositionally biased region" description="Basic and acidic residues" evidence="11">
    <location>
        <begin position="443"/>
        <end position="455"/>
    </location>
</feature>
<dbReference type="SFLD" id="SFLDG01168">
    <property type="entry name" value="Ferric_reductase_subgroup_(FRE"/>
    <property type="match status" value="1"/>
</dbReference>
<dbReference type="AlphaFoldDB" id="A0A5N5QGR6"/>
<dbReference type="Proteomes" id="UP000383932">
    <property type="component" value="Unassembled WGS sequence"/>
</dbReference>
<evidence type="ECO:0000256" key="12">
    <source>
        <dbReference type="SAM" id="Phobius"/>
    </source>
</evidence>
<evidence type="ECO:0000313" key="14">
    <source>
        <dbReference type="EMBL" id="KAB5590952.1"/>
    </source>
</evidence>
<comment type="similarity">
    <text evidence="2">Belongs to the ferric reductase (FRE) family.</text>
</comment>
<keyword evidence="10" id="KW-0325">Glycoprotein</keyword>
<evidence type="ECO:0000256" key="4">
    <source>
        <dbReference type="ARBA" id="ARBA00022692"/>
    </source>
</evidence>
<dbReference type="Pfam" id="PF01794">
    <property type="entry name" value="Ferric_reduct"/>
    <property type="match status" value="1"/>
</dbReference>
<evidence type="ECO:0000256" key="3">
    <source>
        <dbReference type="ARBA" id="ARBA00022448"/>
    </source>
</evidence>
<gene>
    <name evidence="14" type="ORF">CTheo_5615</name>
</gene>
<keyword evidence="6 12" id="KW-1133">Transmembrane helix</keyword>
<protein>
    <submittedName>
        <fullName evidence="14">Ferric-chelate reductase (Fre2)</fullName>
    </submittedName>
</protein>
<dbReference type="Pfam" id="PF08030">
    <property type="entry name" value="NAD_binding_6"/>
    <property type="match status" value="1"/>
</dbReference>
<dbReference type="InterPro" id="IPR017927">
    <property type="entry name" value="FAD-bd_FR_type"/>
</dbReference>
<keyword evidence="3" id="KW-0813">Transport</keyword>
<feature type="transmembrane region" description="Helical" evidence="12">
    <location>
        <begin position="289"/>
        <end position="306"/>
    </location>
</feature>
<dbReference type="InterPro" id="IPR013130">
    <property type="entry name" value="Fe3_Rdtase_TM_dom"/>
</dbReference>
<sequence length="1067" mass="120073">MLVSLPPHHTCQAQNTPYLTTIAWCIHSRCADASQKEILHYWDWVQGNRKVTWPTYQSVLPTSEPPLVPDGLKVLNSTVRISDKSYWLKYKTQQTLSYVERWHARAGYILITFVVVSCMLGAVQWIFLTKFYTSYSAASWRSSAMITWFKKNLVLPSLFGLSHRQPILYSLGYLPSRLAALFLVLFFILNIIFLAVGIKSVQPNTRYNSRKTEINDYVANRAGMISFALLPLTVLLSARNNPLVVLTRMTATTYILIHRWVARMCALQAGIHAVAHTIQWYWESPDGRFTGTVALCLMVGLAAWPIRYRSYELFIFLHIALGIISLVGCWYHMDYRFANKYGYKNWLYVTFGIWGTDRIVRSLRLLYLSWPVITQKPNALAQAALIPGNSNLIKLTIPTRLALSATPGQYVFVHFASLFKPWENHPFSIVSWSAGGDIEKATRAKSSSDELDKNSQAHSIPSLAPSEPHITMAIRVYSGATSRIRDTILANKGPIVLPVLLEGPYGHPQPLDVYETQVLIAGGVGVTAVTGYIQAFVRSPNKTKRIVVVWSTREASFIQFMLDNQFWGLPQHVELQIHCTGTVPQGLESKYSIEPGRPQLVNVVKREVEALMAEDRVAFFVSGSGSMSDEVRRAVVDCIGTGPGKVDGDKINFFDEVFACVNWTATLKISALKLPEIPTALNQTWHDFQSLPQYPLFLNSLISGVINRLASLFTWPRTSPTNRPLRPFPPLAPLPPVAPPPPPPPSRTFPPYVPPTRPISNASNPAIPVPVYLWRVPLAATEVFDSSGLLAHPYAFGLVIANITMVLSAAILLSAARSVTLADWINEYHNAGRSTISAHFFNELKDKVNLEGQYAVHLAVPGHRRELLVYRSNSFLFDREDTNSELHWYMVRTLIEVESVIGGLYSRAREQGGTIEVCVRVCRPWFEIEWNDYEESIRDVKTDQHKFSFCINPASEALVPSSSTTHENISHVSEISGNWTPTESSAKNGMFNSTNYSSFGSMTELSELPHPVTQINQAVYFPAQAQKRQWGGKATKLMDEIVVMRGAQGRRWRRRARQQMENQEGWK</sequence>
<dbReference type="GO" id="GO:0006826">
    <property type="term" value="P:iron ion transport"/>
    <property type="evidence" value="ECO:0007669"/>
    <property type="project" value="TreeGrafter"/>
</dbReference>
<keyword evidence="5" id="KW-0249">Electron transport</keyword>
<name>A0A5N5QGR6_9AGAM</name>
<keyword evidence="9 12" id="KW-0472">Membrane</keyword>
<dbReference type="SUPFAM" id="SSF52343">
    <property type="entry name" value="Ferredoxin reductase-like, C-terminal NADP-linked domain"/>
    <property type="match status" value="1"/>
</dbReference>
<feature type="region of interest" description="Disordered" evidence="11">
    <location>
        <begin position="443"/>
        <end position="464"/>
    </location>
</feature>
<feature type="transmembrane region" description="Helical" evidence="12">
    <location>
        <begin position="313"/>
        <end position="333"/>
    </location>
</feature>
<feature type="domain" description="FAD-binding FR-type" evidence="13">
    <location>
        <begin position="352"/>
        <end position="511"/>
    </location>
</feature>
<dbReference type="InterPro" id="IPR039261">
    <property type="entry name" value="FNR_nucleotide-bd"/>
</dbReference>
<feature type="region of interest" description="Disordered" evidence="11">
    <location>
        <begin position="726"/>
        <end position="745"/>
    </location>
</feature>
<evidence type="ECO:0000256" key="11">
    <source>
        <dbReference type="SAM" id="MobiDB-lite"/>
    </source>
</evidence>
<evidence type="ECO:0000259" key="13">
    <source>
        <dbReference type="PROSITE" id="PS51384"/>
    </source>
</evidence>
<evidence type="ECO:0000313" key="15">
    <source>
        <dbReference type="Proteomes" id="UP000383932"/>
    </source>
</evidence>
<organism evidence="14 15">
    <name type="scientific">Ceratobasidium theobromae</name>
    <dbReference type="NCBI Taxonomy" id="1582974"/>
    <lineage>
        <taxon>Eukaryota</taxon>
        <taxon>Fungi</taxon>
        <taxon>Dikarya</taxon>
        <taxon>Basidiomycota</taxon>
        <taxon>Agaricomycotina</taxon>
        <taxon>Agaricomycetes</taxon>
        <taxon>Cantharellales</taxon>
        <taxon>Ceratobasidiaceae</taxon>
        <taxon>Ceratobasidium</taxon>
    </lineage>
</organism>
<comment type="subcellular location">
    <subcellularLocation>
        <location evidence="1">Membrane</location>
        <topology evidence="1">Multi-pass membrane protein</topology>
    </subcellularLocation>
</comment>
<dbReference type="InterPro" id="IPR051410">
    <property type="entry name" value="Ferric/Cupric_Reductase"/>
</dbReference>
<keyword evidence="7" id="KW-0560">Oxidoreductase</keyword>
<dbReference type="PANTHER" id="PTHR32361:SF9">
    <property type="entry name" value="FERRIC REDUCTASE TRANSMEMBRANE COMPONENT 3-RELATED"/>
    <property type="match status" value="1"/>
</dbReference>
<comment type="caution">
    <text evidence="14">The sequence shown here is derived from an EMBL/GenBank/DDBJ whole genome shotgun (WGS) entry which is preliminary data.</text>
</comment>
<evidence type="ECO:0000256" key="1">
    <source>
        <dbReference type="ARBA" id="ARBA00004141"/>
    </source>
</evidence>
<evidence type="ECO:0000256" key="8">
    <source>
        <dbReference type="ARBA" id="ARBA00023065"/>
    </source>
</evidence>
<dbReference type="SFLD" id="SFLDS00052">
    <property type="entry name" value="Ferric_Reductase_Domain"/>
    <property type="match status" value="1"/>
</dbReference>
<evidence type="ECO:0000256" key="10">
    <source>
        <dbReference type="ARBA" id="ARBA00023180"/>
    </source>
</evidence>
<evidence type="ECO:0000256" key="9">
    <source>
        <dbReference type="ARBA" id="ARBA00023136"/>
    </source>
</evidence>
<feature type="transmembrane region" description="Helical" evidence="12">
    <location>
        <begin position="178"/>
        <end position="198"/>
    </location>
</feature>
<evidence type="ECO:0000256" key="7">
    <source>
        <dbReference type="ARBA" id="ARBA00023002"/>
    </source>
</evidence>
<evidence type="ECO:0000256" key="6">
    <source>
        <dbReference type="ARBA" id="ARBA00022989"/>
    </source>
</evidence>
<dbReference type="GO" id="GO:0015677">
    <property type="term" value="P:copper ion import"/>
    <property type="evidence" value="ECO:0007669"/>
    <property type="project" value="TreeGrafter"/>
</dbReference>
<dbReference type="GO" id="GO:0005886">
    <property type="term" value="C:plasma membrane"/>
    <property type="evidence" value="ECO:0007669"/>
    <property type="project" value="TreeGrafter"/>
</dbReference>
<feature type="transmembrane region" description="Helical" evidence="12">
    <location>
        <begin position="218"/>
        <end position="238"/>
    </location>
</feature>
<dbReference type="GO" id="GO:0006879">
    <property type="term" value="P:intracellular iron ion homeostasis"/>
    <property type="evidence" value="ECO:0007669"/>
    <property type="project" value="TreeGrafter"/>
</dbReference>
<feature type="transmembrane region" description="Helical" evidence="12">
    <location>
        <begin position="106"/>
        <end position="127"/>
    </location>
</feature>